<dbReference type="SUPFAM" id="SSF53067">
    <property type="entry name" value="Actin-like ATPase domain"/>
    <property type="match status" value="1"/>
</dbReference>
<keyword evidence="4" id="KW-1185">Reference proteome</keyword>
<dbReference type="EMBL" id="QJJK01000004">
    <property type="protein sequence ID" value="PXW60380.1"/>
    <property type="molecule type" value="Genomic_DNA"/>
</dbReference>
<name>A0A2V3UAE3_9HYPH</name>
<keyword evidence="3" id="KW-0808">Transferase</keyword>
<dbReference type="Pfam" id="PF13412">
    <property type="entry name" value="HTH_24"/>
    <property type="match status" value="1"/>
</dbReference>
<reference evidence="3 4" key="1">
    <citation type="submission" date="2018-05" db="EMBL/GenBank/DDBJ databases">
        <title>Genomic Encyclopedia of Type Strains, Phase IV (KMG-IV): sequencing the most valuable type-strain genomes for metagenomic binning, comparative biology and taxonomic classification.</title>
        <authorList>
            <person name="Goeker M."/>
        </authorList>
    </citation>
    <scope>NUCLEOTIDE SEQUENCE [LARGE SCALE GENOMIC DNA]</scope>
    <source>
        <strain evidence="3 4">DSM 6462</strain>
    </source>
</reference>
<dbReference type="Gene3D" id="3.30.420.40">
    <property type="match status" value="2"/>
</dbReference>
<dbReference type="InterPro" id="IPR049874">
    <property type="entry name" value="ROK_cs"/>
</dbReference>
<dbReference type="PANTHER" id="PTHR18964:SF149">
    <property type="entry name" value="BIFUNCTIONAL UDP-N-ACETYLGLUCOSAMINE 2-EPIMERASE_N-ACETYLMANNOSAMINE KINASE"/>
    <property type="match status" value="1"/>
</dbReference>
<keyword evidence="3" id="KW-0418">Kinase</keyword>
<evidence type="ECO:0000256" key="2">
    <source>
        <dbReference type="SAM" id="MobiDB-lite"/>
    </source>
</evidence>
<dbReference type="SUPFAM" id="SSF46785">
    <property type="entry name" value="Winged helix' DNA-binding domain"/>
    <property type="match status" value="1"/>
</dbReference>
<organism evidence="3 4">
    <name type="scientific">Chelatococcus asaccharovorans</name>
    <dbReference type="NCBI Taxonomy" id="28210"/>
    <lineage>
        <taxon>Bacteria</taxon>
        <taxon>Pseudomonadati</taxon>
        <taxon>Pseudomonadota</taxon>
        <taxon>Alphaproteobacteria</taxon>
        <taxon>Hyphomicrobiales</taxon>
        <taxon>Chelatococcaceae</taxon>
        <taxon>Chelatococcus</taxon>
    </lineage>
</organism>
<dbReference type="Proteomes" id="UP000248021">
    <property type="component" value="Unassembled WGS sequence"/>
</dbReference>
<dbReference type="PANTHER" id="PTHR18964">
    <property type="entry name" value="ROK (REPRESSOR, ORF, KINASE) FAMILY"/>
    <property type="match status" value="1"/>
</dbReference>
<dbReference type="GO" id="GO:0016301">
    <property type="term" value="F:kinase activity"/>
    <property type="evidence" value="ECO:0007669"/>
    <property type="project" value="UniProtKB-KW"/>
</dbReference>
<dbReference type="AlphaFoldDB" id="A0A2V3UAE3"/>
<dbReference type="Gene3D" id="1.10.10.10">
    <property type="entry name" value="Winged helix-like DNA-binding domain superfamily/Winged helix DNA-binding domain"/>
    <property type="match status" value="1"/>
</dbReference>
<gene>
    <name evidence="3" type="ORF">C7450_104435</name>
</gene>
<dbReference type="PROSITE" id="PS01125">
    <property type="entry name" value="ROK"/>
    <property type="match status" value="1"/>
</dbReference>
<dbReference type="InterPro" id="IPR000600">
    <property type="entry name" value="ROK"/>
</dbReference>
<accession>A0A2V3UAE3</accession>
<proteinExistence type="inferred from homology"/>
<evidence type="ECO:0000313" key="3">
    <source>
        <dbReference type="EMBL" id="PXW60380.1"/>
    </source>
</evidence>
<evidence type="ECO:0000313" key="4">
    <source>
        <dbReference type="Proteomes" id="UP000248021"/>
    </source>
</evidence>
<dbReference type="InterPro" id="IPR036388">
    <property type="entry name" value="WH-like_DNA-bd_sf"/>
</dbReference>
<evidence type="ECO:0000256" key="1">
    <source>
        <dbReference type="ARBA" id="ARBA00006479"/>
    </source>
</evidence>
<comment type="similarity">
    <text evidence="1">Belongs to the ROK (NagC/XylR) family.</text>
</comment>
<comment type="caution">
    <text evidence="3">The sequence shown here is derived from an EMBL/GenBank/DDBJ whole genome shotgun (WGS) entry which is preliminary data.</text>
</comment>
<sequence>MKALELAGEMTGMSVSGLAPFDRRGHNRRVILDALRRQGAASRAELAATTGLSAQTLSSIADDLCREGLLKIVGRRASARGQPPIDLAINRDGGFAVGIHVEHGRLTGVLADLGAEIRDETVLSCDTATPETAIGAAGQLVERLVSAAAIDRARLWGVGIVLPGPFGPIDLLPDPLSMAAWSRADFSGVYAAALRLPVLVGNDATAAAIGEHLHGVARDLRSFVYLYIAEGIGGGVFVDGQPATGAFGNAGEIGRMVIGLAEDGRTPITLEDHASLDALRRRLSEAGSPDAAAEEGARLFAARPDIVADWRQSAARYLRMAIATVENLFDPETIVVGGPLPPPELKALIAALEPLLPTVSLRKDRAQPRVMMGSAGRASPALGGATLPLFRGLTPQPRAARVPKGLRMARQGAASTGAEIRTRPGATNGGGAR</sequence>
<dbReference type="InterPro" id="IPR043129">
    <property type="entry name" value="ATPase_NBD"/>
</dbReference>
<feature type="region of interest" description="Disordered" evidence="2">
    <location>
        <begin position="410"/>
        <end position="433"/>
    </location>
</feature>
<dbReference type="Pfam" id="PF00480">
    <property type="entry name" value="ROK"/>
    <property type="match status" value="1"/>
</dbReference>
<dbReference type="OrthoDB" id="49685at2"/>
<protein>
    <submittedName>
        <fullName evidence="3">Putative NBD/HSP70 family sugar kinase</fullName>
    </submittedName>
</protein>
<dbReference type="RefSeq" id="WP_110374691.1">
    <property type="nucleotide sequence ID" value="NZ_JAHBRY010000001.1"/>
</dbReference>
<dbReference type="InterPro" id="IPR036390">
    <property type="entry name" value="WH_DNA-bd_sf"/>
</dbReference>